<protein>
    <submittedName>
        <fullName evidence="1">Uncharacterized protein</fullName>
    </submittedName>
</protein>
<proteinExistence type="predicted"/>
<reference evidence="1" key="1">
    <citation type="submission" date="2025-03" db="EMBL/GenBank/DDBJ databases">
        <authorList>
            <consortium name="ELIXIR-Norway"/>
            <consortium name="Elixir Norway"/>
        </authorList>
    </citation>
    <scope>NUCLEOTIDE SEQUENCE</scope>
</reference>
<organism evidence="1 2">
    <name type="scientific">Rangifer tarandus platyrhynchus</name>
    <name type="common">Svalbard reindeer</name>
    <dbReference type="NCBI Taxonomy" id="3082113"/>
    <lineage>
        <taxon>Eukaryota</taxon>
        <taxon>Metazoa</taxon>
        <taxon>Chordata</taxon>
        <taxon>Craniata</taxon>
        <taxon>Vertebrata</taxon>
        <taxon>Euteleostomi</taxon>
        <taxon>Mammalia</taxon>
        <taxon>Eutheria</taxon>
        <taxon>Laurasiatheria</taxon>
        <taxon>Artiodactyla</taxon>
        <taxon>Ruminantia</taxon>
        <taxon>Pecora</taxon>
        <taxon>Cervidae</taxon>
        <taxon>Odocoileinae</taxon>
        <taxon>Rangifer</taxon>
    </lineage>
</organism>
<sequence length="212" mass="23358">MPVLLQAGLAAFGVPPVNTDHFTKCHIRQGYFVTVMDEERRKRGALTLEPRTPFPEAEDIGQKFDEVFIPEGSLTLQEMPSPGPQAGVRVHKTAPLEQGPCSAASRGAPVWEPQVSRQAPGVLRSRLVHHLSPPTCVRRALLSAGVRRHVQDICRHSWRPSAVPRALGEAWWASPVWVLCPGGACVGAVPWNVPQLPWDADPFVLLEQPAWR</sequence>
<dbReference type="EMBL" id="OZ243562">
    <property type="protein sequence ID" value="CAN0500706.1"/>
    <property type="molecule type" value="Genomic_DNA"/>
</dbReference>
<accession>A0ACB1MJP7</accession>
<evidence type="ECO:0000313" key="2">
    <source>
        <dbReference type="Proteomes" id="UP001162501"/>
    </source>
</evidence>
<evidence type="ECO:0000313" key="1">
    <source>
        <dbReference type="EMBL" id="CAN0500706.1"/>
    </source>
</evidence>
<name>A0ACB1MJP7_RANTA</name>
<gene>
    <name evidence="1" type="ORF">MRATA1EN22A_LOCUS22272</name>
</gene>
<dbReference type="Proteomes" id="UP001162501">
    <property type="component" value="Chromosome 34"/>
</dbReference>